<dbReference type="EMBL" id="FZOC01000007">
    <property type="protein sequence ID" value="SNS16541.1"/>
    <property type="molecule type" value="Genomic_DNA"/>
</dbReference>
<feature type="transmembrane region" description="Helical" evidence="1">
    <location>
        <begin position="52"/>
        <end position="72"/>
    </location>
</feature>
<gene>
    <name evidence="2" type="ORF">SAMN04488503_3014</name>
</gene>
<keyword evidence="3" id="KW-1185">Reference proteome</keyword>
<keyword evidence="1" id="KW-0812">Transmembrane</keyword>
<organism evidence="2 3">
    <name type="scientific">Humidesulfovibrio mexicanus</name>
    <dbReference type="NCBI Taxonomy" id="147047"/>
    <lineage>
        <taxon>Bacteria</taxon>
        <taxon>Pseudomonadati</taxon>
        <taxon>Thermodesulfobacteriota</taxon>
        <taxon>Desulfovibrionia</taxon>
        <taxon>Desulfovibrionales</taxon>
        <taxon>Desulfovibrionaceae</taxon>
        <taxon>Humidesulfovibrio</taxon>
    </lineage>
</organism>
<proteinExistence type="predicted"/>
<keyword evidence="1" id="KW-1133">Transmembrane helix</keyword>
<dbReference type="RefSeq" id="WP_089275204.1">
    <property type="nucleotide sequence ID" value="NZ_FZOC01000007.1"/>
</dbReference>
<evidence type="ECO:0008006" key="4">
    <source>
        <dbReference type="Google" id="ProtNLM"/>
    </source>
</evidence>
<dbReference type="AlphaFoldDB" id="A0A239CA85"/>
<evidence type="ECO:0000313" key="2">
    <source>
        <dbReference type="EMBL" id="SNS16541.1"/>
    </source>
</evidence>
<protein>
    <recommendedName>
        <fullName evidence="4">Haemolysin XhlA</fullName>
    </recommendedName>
</protein>
<evidence type="ECO:0000256" key="1">
    <source>
        <dbReference type="SAM" id="Phobius"/>
    </source>
</evidence>
<accession>A0A239CA85</accession>
<dbReference type="Proteomes" id="UP000198324">
    <property type="component" value="Unassembled WGS sequence"/>
</dbReference>
<evidence type="ECO:0000313" key="3">
    <source>
        <dbReference type="Proteomes" id="UP000198324"/>
    </source>
</evidence>
<name>A0A239CA85_9BACT</name>
<sequence>MSESVEVRLARIEVKLDAHFSRDDERAAKWEGHEERIQILEAAENQRKGGRAMLVALMGAAAALGGIVAKLLPFGAR</sequence>
<keyword evidence="1" id="KW-0472">Membrane</keyword>
<reference evidence="2 3" key="1">
    <citation type="submission" date="2017-06" db="EMBL/GenBank/DDBJ databases">
        <authorList>
            <person name="Kim H.J."/>
            <person name="Triplett B.A."/>
        </authorList>
    </citation>
    <scope>NUCLEOTIDE SEQUENCE [LARGE SCALE GENOMIC DNA]</scope>
    <source>
        <strain evidence="2 3">DSM 13116</strain>
    </source>
</reference>